<dbReference type="InterPro" id="IPR036518">
    <property type="entry name" value="CobE/GbiG_C_sf"/>
</dbReference>
<protein>
    <submittedName>
        <fullName evidence="2">Precorrin methylase</fullName>
    </submittedName>
</protein>
<keyword evidence="3" id="KW-1185">Reference proteome</keyword>
<dbReference type="Pfam" id="PF01890">
    <property type="entry name" value="CbiG_C"/>
    <property type="match status" value="1"/>
</dbReference>
<organism evidence="2 3">
    <name type="scientific">Hyphomicrobium denitrificans 1NES1</name>
    <dbReference type="NCBI Taxonomy" id="670307"/>
    <lineage>
        <taxon>Bacteria</taxon>
        <taxon>Pseudomonadati</taxon>
        <taxon>Pseudomonadota</taxon>
        <taxon>Alphaproteobacteria</taxon>
        <taxon>Hyphomicrobiales</taxon>
        <taxon>Hyphomicrobiaceae</taxon>
        <taxon>Hyphomicrobium</taxon>
    </lineage>
</organism>
<gene>
    <name evidence="2" type="ORF">HYPDE_37098</name>
</gene>
<dbReference type="RefSeq" id="WP_015599107.1">
    <property type="nucleotide sequence ID" value="NC_021172.1"/>
</dbReference>
<reference evidence="2 3" key="1">
    <citation type="journal article" date="2013" name="Genome Announc.">
        <title>Genome sequences for three denitrifying bacterial strains isolated from a uranium- and nitrate-contaminated subsurface environment.</title>
        <authorList>
            <person name="Venkatramanan R."/>
            <person name="Prakash O."/>
            <person name="Woyke T."/>
            <person name="Chain P."/>
            <person name="Goodwin L.A."/>
            <person name="Watson D."/>
            <person name="Brooks S."/>
            <person name="Kostka J.E."/>
            <person name="Green S.J."/>
        </authorList>
    </citation>
    <scope>NUCLEOTIDE SEQUENCE [LARGE SCALE GENOMIC DNA]</scope>
    <source>
        <strain evidence="2 3">1NES1</strain>
    </source>
</reference>
<dbReference type="EMBL" id="CP005587">
    <property type="protein sequence ID" value="AGK59091.1"/>
    <property type="molecule type" value="Genomic_DNA"/>
</dbReference>
<evidence type="ECO:0000259" key="1">
    <source>
        <dbReference type="Pfam" id="PF01890"/>
    </source>
</evidence>
<dbReference type="GO" id="GO:0032259">
    <property type="term" value="P:methylation"/>
    <property type="evidence" value="ECO:0007669"/>
    <property type="project" value="UniProtKB-KW"/>
</dbReference>
<dbReference type="HOGENOM" id="CLU_087913_1_1_5"/>
<dbReference type="SUPFAM" id="SSF159664">
    <property type="entry name" value="CobE/GbiG C-terminal domain-like"/>
    <property type="match status" value="1"/>
</dbReference>
<sequence length="127" mass="12998">MIAIGVGANSKAQADDFAAALASVCAETGGDVIATLENAPFANLLKAAASGQSIAYRELSLAELRERNGDCLTRSERTLDLFGVRSLAEASALAAAGPRSLLLVPRRIIGNITVAAAKSADAEESPQ</sequence>
<dbReference type="Proteomes" id="UP000005952">
    <property type="component" value="Chromosome"/>
</dbReference>
<dbReference type="KEGG" id="hdt:HYPDE_37098"/>
<feature type="domain" description="CobE/GbiG C-terminal" evidence="1">
    <location>
        <begin position="2"/>
        <end position="117"/>
    </location>
</feature>
<dbReference type="InterPro" id="IPR002750">
    <property type="entry name" value="CobE/GbiG_C"/>
</dbReference>
<keyword evidence="2" id="KW-0489">Methyltransferase</keyword>
<name>N0BF81_9HYPH</name>
<evidence type="ECO:0000313" key="3">
    <source>
        <dbReference type="Proteomes" id="UP000005952"/>
    </source>
</evidence>
<dbReference type="AlphaFoldDB" id="N0BF81"/>
<accession>N0BF81</accession>
<proteinExistence type="predicted"/>
<keyword evidence="2" id="KW-0808">Transferase</keyword>
<dbReference type="OrthoDB" id="7933092at2"/>
<evidence type="ECO:0000313" key="2">
    <source>
        <dbReference type="EMBL" id="AGK59091.1"/>
    </source>
</evidence>
<dbReference type="Gene3D" id="3.30.420.180">
    <property type="entry name" value="CobE/GbiG C-terminal domain"/>
    <property type="match status" value="1"/>
</dbReference>
<dbReference type="STRING" id="670307.HYPDE_37098"/>
<dbReference type="GO" id="GO:0008168">
    <property type="term" value="F:methyltransferase activity"/>
    <property type="evidence" value="ECO:0007669"/>
    <property type="project" value="UniProtKB-KW"/>
</dbReference>
<dbReference type="GO" id="GO:0009236">
    <property type="term" value="P:cobalamin biosynthetic process"/>
    <property type="evidence" value="ECO:0007669"/>
    <property type="project" value="InterPro"/>
</dbReference>